<accession>A0A9W8N3J0</accession>
<dbReference type="Proteomes" id="UP001148614">
    <property type="component" value="Unassembled WGS sequence"/>
</dbReference>
<evidence type="ECO:0008006" key="4">
    <source>
        <dbReference type="Google" id="ProtNLM"/>
    </source>
</evidence>
<feature type="region of interest" description="Disordered" evidence="1">
    <location>
        <begin position="94"/>
        <end position="141"/>
    </location>
</feature>
<organism evidence="2 3">
    <name type="scientific">Xylaria arbuscula</name>
    <dbReference type="NCBI Taxonomy" id="114810"/>
    <lineage>
        <taxon>Eukaryota</taxon>
        <taxon>Fungi</taxon>
        <taxon>Dikarya</taxon>
        <taxon>Ascomycota</taxon>
        <taxon>Pezizomycotina</taxon>
        <taxon>Sordariomycetes</taxon>
        <taxon>Xylariomycetidae</taxon>
        <taxon>Xylariales</taxon>
        <taxon>Xylariaceae</taxon>
        <taxon>Xylaria</taxon>
    </lineage>
</organism>
<comment type="caution">
    <text evidence="2">The sequence shown here is derived from an EMBL/GenBank/DDBJ whole genome shotgun (WGS) entry which is preliminary data.</text>
</comment>
<name>A0A9W8N3J0_9PEZI</name>
<dbReference type="AlphaFoldDB" id="A0A9W8N3J0"/>
<protein>
    <recommendedName>
        <fullName evidence="4">BZIP domain-containing protein</fullName>
    </recommendedName>
</protein>
<gene>
    <name evidence="2" type="ORF">NPX13_g11055</name>
</gene>
<evidence type="ECO:0000256" key="1">
    <source>
        <dbReference type="SAM" id="MobiDB-lite"/>
    </source>
</evidence>
<dbReference type="EMBL" id="JANPWZ010003432">
    <property type="protein sequence ID" value="KAJ3552688.1"/>
    <property type="molecule type" value="Genomic_DNA"/>
</dbReference>
<evidence type="ECO:0000313" key="2">
    <source>
        <dbReference type="EMBL" id="KAJ3552688.1"/>
    </source>
</evidence>
<sequence length="141" mass="16112">MPLRIQVARMPQLAEAIRKEDDWTGTTDAAARRRAQTRLNTRAYRKRKALAKKEASRATATGELAKSETLVKCWNIKQESLSTVPASRAKQLYDAKTPLLQHKIQRSPRDGRQPDSDRRDSHDAPAVRRRDHSRLAIPYKS</sequence>
<evidence type="ECO:0000313" key="3">
    <source>
        <dbReference type="Proteomes" id="UP001148614"/>
    </source>
</evidence>
<keyword evidence="3" id="KW-1185">Reference proteome</keyword>
<feature type="compositionally biased region" description="Basic and acidic residues" evidence="1">
    <location>
        <begin position="107"/>
        <end position="128"/>
    </location>
</feature>
<proteinExistence type="predicted"/>
<reference evidence="2" key="1">
    <citation type="submission" date="2022-07" db="EMBL/GenBank/DDBJ databases">
        <title>Genome Sequence of Xylaria arbuscula.</title>
        <authorList>
            <person name="Buettner E."/>
        </authorList>
    </citation>
    <scope>NUCLEOTIDE SEQUENCE</scope>
    <source>
        <strain evidence="2">VT107</strain>
    </source>
</reference>